<reference evidence="2" key="1">
    <citation type="submission" date="2022-11" db="UniProtKB">
        <authorList>
            <consortium name="WormBaseParasite"/>
        </authorList>
    </citation>
    <scope>IDENTIFICATION</scope>
</reference>
<dbReference type="AlphaFoldDB" id="A0A915J1F4"/>
<accession>A0A915J1F4</accession>
<organism evidence="1 2">
    <name type="scientific">Romanomermis culicivorax</name>
    <name type="common">Nematode worm</name>
    <dbReference type="NCBI Taxonomy" id="13658"/>
    <lineage>
        <taxon>Eukaryota</taxon>
        <taxon>Metazoa</taxon>
        <taxon>Ecdysozoa</taxon>
        <taxon>Nematoda</taxon>
        <taxon>Enoplea</taxon>
        <taxon>Dorylaimia</taxon>
        <taxon>Mermithida</taxon>
        <taxon>Mermithoidea</taxon>
        <taxon>Mermithidae</taxon>
        <taxon>Romanomermis</taxon>
    </lineage>
</organism>
<evidence type="ECO:0000313" key="2">
    <source>
        <dbReference type="WBParaSite" id="nRc.2.0.1.t19733-RA"/>
    </source>
</evidence>
<dbReference type="Proteomes" id="UP000887565">
    <property type="component" value="Unplaced"/>
</dbReference>
<evidence type="ECO:0000313" key="1">
    <source>
        <dbReference type="Proteomes" id="UP000887565"/>
    </source>
</evidence>
<proteinExistence type="predicted"/>
<keyword evidence="1" id="KW-1185">Reference proteome</keyword>
<protein>
    <submittedName>
        <fullName evidence="2">Uncharacterized protein</fullName>
    </submittedName>
</protein>
<name>A0A915J1F4_ROMCU</name>
<dbReference type="WBParaSite" id="nRc.2.0.1.t19733-RA">
    <property type="protein sequence ID" value="nRc.2.0.1.t19733-RA"/>
    <property type="gene ID" value="nRc.2.0.1.g19733"/>
</dbReference>
<sequence>MISYEGGSQDMRFNKDNNEGIETAALSQNFGCDCATRILLRNYRGNRWAKLIKTPCIYNGAIVAPFCINETGIRDTNRILPVPEDFDEFSAYNEELNYESGCQESFTEIDTRGRSRYKMK</sequence>